<comment type="subunit">
    <text evidence="4 15 17">Homodimer.</text>
</comment>
<evidence type="ECO:0000256" key="5">
    <source>
        <dbReference type="ARBA" id="ARBA00012807"/>
    </source>
</evidence>
<dbReference type="Pfam" id="PF01746">
    <property type="entry name" value="tRNA_m1G_MT"/>
    <property type="match status" value="1"/>
</dbReference>
<comment type="similarity">
    <text evidence="3 15 17">Belongs to the RNA methyltransferase TrmD family.</text>
</comment>
<dbReference type="Gene3D" id="1.10.1270.20">
    <property type="entry name" value="tRNA(m1g37)methyltransferase, domain 2"/>
    <property type="match status" value="1"/>
</dbReference>
<evidence type="ECO:0000256" key="7">
    <source>
        <dbReference type="ARBA" id="ARBA00022490"/>
    </source>
</evidence>
<evidence type="ECO:0000256" key="11">
    <source>
        <dbReference type="ARBA" id="ARBA00022694"/>
    </source>
</evidence>
<dbReference type="GO" id="GO:0002939">
    <property type="term" value="P:tRNA N1-guanine methylation"/>
    <property type="evidence" value="ECO:0007669"/>
    <property type="project" value="TreeGrafter"/>
</dbReference>
<accession>A0A839AIT2</accession>
<evidence type="ECO:0000256" key="10">
    <source>
        <dbReference type="ARBA" id="ARBA00022691"/>
    </source>
</evidence>
<evidence type="ECO:0000256" key="6">
    <source>
        <dbReference type="ARBA" id="ARBA00014679"/>
    </source>
</evidence>
<keyword evidence="11 15" id="KW-0819">tRNA processing</keyword>
<gene>
    <name evidence="15 19" type="primary">trmD</name>
    <name evidence="19" type="ORF">H2509_17510</name>
</gene>
<evidence type="ECO:0000259" key="18">
    <source>
        <dbReference type="Pfam" id="PF01746"/>
    </source>
</evidence>
<evidence type="ECO:0000256" key="15">
    <source>
        <dbReference type="HAMAP-Rule" id="MF_00605"/>
    </source>
</evidence>
<dbReference type="PIRSF" id="PIRSF000386">
    <property type="entry name" value="tRNA_mtase"/>
    <property type="match status" value="1"/>
</dbReference>
<dbReference type="InterPro" id="IPR029026">
    <property type="entry name" value="tRNA_m1G_MTases_N"/>
</dbReference>
<dbReference type="NCBIfam" id="NF000648">
    <property type="entry name" value="PRK00026.1"/>
    <property type="match status" value="1"/>
</dbReference>
<keyword evidence="10 15" id="KW-0949">S-adenosyl-L-methionine</keyword>
<dbReference type="FunFam" id="3.40.1280.10:FF:000001">
    <property type="entry name" value="tRNA (guanine-N(1)-)-methyltransferase"/>
    <property type="match status" value="1"/>
</dbReference>
<dbReference type="InterPro" id="IPR023148">
    <property type="entry name" value="tRNA_m1G_MeTrfase_C_sf"/>
</dbReference>
<dbReference type="RefSeq" id="WP_182167705.1">
    <property type="nucleotide sequence ID" value="NZ_JACFXV010000064.1"/>
</dbReference>
<comment type="function">
    <text evidence="1 15 17">Specifically methylates guanosine-37 in various tRNAs.</text>
</comment>
<evidence type="ECO:0000256" key="2">
    <source>
        <dbReference type="ARBA" id="ARBA00004496"/>
    </source>
</evidence>
<dbReference type="GO" id="GO:0005829">
    <property type="term" value="C:cytosol"/>
    <property type="evidence" value="ECO:0007669"/>
    <property type="project" value="TreeGrafter"/>
</dbReference>
<name>A0A839AIT2_9HYPH</name>
<protein>
    <recommendedName>
        <fullName evidence="6 15">tRNA (guanine-N(1)-)-methyltransferase</fullName>
        <ecNumber evidence="5 15">2.1.1.228</ecNumber>
    </recommendedName>
    <alternativeName>
        <fullName evidence="12 15">M1G-methyltransferase</fullName>
    </alternativeName>
    <alternativeName>
        <fullName evidence="13 15">tRNA [GM37] methyltransferase</fullName>
    </alternativeName>
</protein>
<dbReference type="AlphaFoldDB" id="A0A839AIT2"/>
<dbReference type="EMBL" id="JACFXV010000064">
    <property type="protein sequence ID" value="MBA5778928.1"/>
    <property type="molecule type" value="Genomic_DNA"/>
</dbReference>
<keyword evidence="8 15" id="KW-0489">Methyltransferase</keyword>
<dbReference type="Proteomes" id="UP000541109">
    <property type="component" value="Unassembled WGS sequence"/>
</dbReference>
<dbReference type="InterPro" id="IPR029028">
    <property type="entry name" value="Alpha/beta_knot_MTases"/>
</dbReference>
<dbReference type="InterPro" id="IPR016009">
    <property type="entry name" value="tRNA_MeTrfase_TRMD/TRM10"/>
</dbReference>
<proteinExistence type="inferred from homology"/>
<evidence type="ECO:0000256" key="3">
    <source>
        <dbReference type="ARBA" id="ARBA00007630"/>
    </source>
</evidence>
<keyword evidence="7 15" id="KW-0963">Cytoplasm</keyword>
<evidence type="ECO:0000313" key="20">
    <source>
        <dbReference type="Proteomes" id="UP000541109"/>
    </source>
</evidence>
<evidence type="ECO:0000256" key="9">
    <source>
        <dbReference type="ARBA" id="ARBA00022679"/>
    </source>
</evidence>
<evidence type="ECO:0000256" key="12">
    <source>
        <dbReference type="ARBA" id="ARBA00029736"/>
    </source>
</evidence>
<feature type="domain" description="tRNA methyltransferase TRMD/TRM10-type" evidence="18">
    <location>
        <begin position="6"/>
        <end position="225"/>
    </location>
</feature>
<dbReference type="GO" id="GO:0052906">
    <property type="term" value="F:tRNA (guanine(37)-N1)-methyltransferase activity"/>
    <property type="evidence" value="ECO:0007669"/>
    <property type="project" value="UniProtKB-UniRule"/>
</dbReference>
<evidence type="ECO:0000256" key="14">
    <source>
        <dbReference type="ARBA" id="ARBA00047783"/>
    </source>
</evidence>
<evidence type="ECO:0000256" key="1">
    <source>
        <dbReference type="ARBA" id="ARBA00002634"/>
    </source>
</evidence>
<evidence type="ECO:0000256" key="13">
    <source>
        <dbReference type="ARBA" id="ARBA00033392"/>
    </source>
</evidence>
<keyword evidence="9 15" id="KW-0808">Transferase</keyword>
<evidence type="ECO:0000256" key="16">
    <source>
        <dbReference type="PIRSR" id="PIRSR000386-1"/>
    </source>
</evidence>
<dbReference type="HAMAP" id="MF_00605">
    <property type="entry name" value="TrmD"/>
    <property type="match status" value="1"/>
</dbReference>
<dbReference type="NCBIfam" id="TIGR00088">
    <property type="entry name" value="trmD"/>
    <property type="match status" value="1"/>
</dbReference>
<sequence>MSFAATVLTLYPEMFPGPLAASLSGRALEKGIWSLERVQIRDFAHDRHRSVDDTPAGGGAGMVLRPDVLAEAIDSTASEGDARPRILLSPRGRPMTQAFVRDLAKGPGAVLICGRFEGVDERVIEARGLTEVSIGDYILSGGELGAMVLLDAVVRLLPGVMGNQESGEAESFETGLLEHPQYTRPQHFEGRGIPEVLTSGDHGRVAAWRRAEAERITRKRRPDLYALYEAGHRPGKGES</sequence>
<keyword evidence="20" id="KW-1185">Reference proteome</keyword>
<dbReference type="CDD" id="cd18080">
    <property type="entry name" value="TrmD-like"/>
    <property type="match status" value="1"/>
</dbReference>
<dbReference type="PANTHER" id="PTHR46417">
    <property type="entry name" value="TRNA (GUANINE-N(1)-)-METHYLTRANSFERASE"/>
    <property type="match status" value="1"/>
</dbReference>
<comment type="subcellular location">
    <subcellularLocation>
        <location evidence="2 15 17">Cytoplasm</location>
    </subcellularLocation>
</comment>
<comment type="catalytic activity">
    <reaction evidence="14 15 17">
        <text>guanosine(37) in tRNA + S-adenosyl-L-methionine = N(1)-methylguanosine(37) in tRNA + S-adenosyl-L-homocysteine + H(+)</text>
        <dbReference type="Rhea" id="RHEA:36899"/>
        <dbReference type="Rhea" id="RHEA-COMP:10145"/>
        <dbReference type="Rhea" id="RHEA-COMP:10147"/>
        <dbReference type="ChEBI" id="CHEBI:15378"/>
        <dbReference type="ChEBI" id="CHEBI:57856"/>
        <dbReference type="ChEBI" id="CHEBI:59789"/>
        <dbReference type="ChEBI" id="CHEBI:73542"/>
        <dbReference type="ChEBI" id="CHEBI:74269"/>
        <dbReference type="EC" id="2.1.1.228"/>
    </reaction>
</comment>
<dbReference type="Gene3D" id="3.40.1280.10">
    <property type="match status" value="1"/>
</dbReference>
<feature type="binding site" evidence="15 16">
    <location>
        <begin position="134"/>
        <end position="139"/>
    </location>
    <ligand>
        <name>S-adenosyl-L-methionine</name>
        <dbReference type="ChEBI" id="CHEBI:59789"/>
    </ligand>
</feature>
<dbReference type="EC" id="2.1.1.228" evidence="5 15"/>
<evidence type="ECO:0000256" key="4">
    <source>
        <dbReference type="ARBA" id="ARBA00011738"/>
    </source>
</evidence>
<dbReference type="InterPro" id="IPR002649">
    <property type="entry name" value="tRNA_m1G_MeTrfase_TrmD"/>
</dbReference>
<evidence type="ECO:0000256" key="17">
    <source>
        <dbReference type="RuleBase" id="RU003464"/>
    </source>
</evidence>
<dbReference type="SUPFAM" id="SSF75217">
    <property type="entry name" value="alpha/beta knot"/>
    <property type="match status" value="1"/>
</dbReference>
<comment type="caution">
    <text evidence="19">The sequence shown here is derived from an EMBL/GenBank/DDBJ whole genome shotgun (WGS) entry which is preliminary data.</text>
</comment>
<organism evidence="19 20">
    <name type="scientific">Stappia albiluteola</name>
    <dbReference type="NCBI Taxonomy" id="2758565"/>
    <lineage>
        <taxon>Bacteria</taxon>
        <taxon>Pseudomonadati</taxon>
        <taxon>Pseudomonadota</taxon>
        <taxon>Alphaproteobacteria</taxon>
        <taxon>Hyphomicrobiales</taxon>
        <taxon>Stappiaceae</taxon>
        <taxon>Stappia</taxon>
    </lineage>
</organism>
<feature type="binding site" evidence="15 16">
    <location>
        <position position="114"/>
    </location>
    <ligand>
        <name>S-adenosyl-L-methionine</name>
        <dbReference type="ChEBI" id="CHEBI:59789"/>
    </ligand>
</feature>
<reference evidence="19 20" key="1">
    <citation type="submission" date="2020-07" db="EMBL/GenBank/DDBJ databases">
        <title>Stappia sp., F7233, whole genome shotgun sequencing project.</title>
        <authorList>
            <person name="Jiang S."/>
            <person name="Liu Z.W."/>
            <person name="Du Z.J."/>
        </authorList>
    </citation>
    <scope>NUCLEOTIDE SEQUENCE [LARGE SCALE GENOMIC DNA]</scope>
    <source>
        <strain evidence="19 20">F7233</strain>
    </source>
</reference>
<evidence type="ECO:0000256" key="8">
    <source>
        <dbReference type="ARBA" id="ARBA00022603"/>
    </source>
</evidence>
<evidence type="ECO:0000313" key="19">
    <source>
        <dbReference type="EMBL" id="MBA5778928.1"/>
    </source>
</evidence>
<dbReference type="PANTHER" id="PTHR46417:SF1">
    <property type="entry name" value="TRNA (GUANINE-N(1)-)-METHYLTRANSFERASE"/>
    <property type="match status" value="1"/>
</dbReference>